<dbReference type="OrthoDB" id="72788at2759"/>
<protein>
    <recommendedName>
        <fullName evidence="7">NADH:flavin oxidoreductase/NADH oxidase N-terminal domain-containing protein</fullName>
    </recommendedName>
</protein>
<dbReference type="InterPro" id="IPR001155">
    <property type="entry name" value="OxRdtase_FMN_N"/>
</dbReference>
<evidence type="ECO:0000256" key="4">
    <source>
        <dbReference type="ARBA" id="ARBA00022857"/>
    </source>
</evidence>
<comment type="cofactor">
    <cofactor evidence="1">
        <name>FMN</name>
        <dbReference type="ChEBI" id="CHEBI:58210"/>
    </cofactor>
</comment>
<gene>
    <name evidence="8" type="ORF">KQ657_005020</name>
</gene>
<dbReference type="InterPro" id="IPR044152">
    <property type="entry name" value="YqjM-like"/>
</dbReference>
<evidence type="ECO:0000313" key="8">
    <source>
        <dbReference type="EMBL" id="KAG7194292.1"/>
    </source>
</evidence>
<keyword evidence="4" id="KW-0521">NADP</keyword>
<dbReference type="EMBL" id="JAHMUF010000008">
    <property type="protein sequence ID" value="KAG7194292.1"/>
    <property type="molecule type" value="Genomic_DNA"/>
</dbReference>
<dbReference type="RefSeq" id="XP_043049839.1">
    <property type="nucleotide sequence ID" value="XM_043195666.1"/>
</dbReference>
<evidence type="ECO:0000259" key="7">
    <source>
        <dbReference type="Pfam" id="PF00724"/>
    </source>
</evidence>
<name>A0A9P7VAE4_9ASCO</name>
<feature type="domain" description="NADH:flavin oxidoreductase/NADH oxidase N-terminal" evidence="7">
    <location>
        <begin position="42"/>
        <end position="391"/>
    </location>
</feature>
<dbReference type="GeneID" id="66118394"/>
<sequence>MTTGDESKKVHGSKSVPYFTPEQKFRAGTPLDPQPKGTAIPKLFSPLKIKNVELQNRIGVSPMCTYSAGLDGKPTPWHLVHLGQFLMRGPGITFAEASSVAPNGGLSPHDLGIWNDEQALAFKPIVEFAHSQNQLIGAQLAHAGRKASTVPPYIHIEDSSPESAGGWPQNTVAPSPIRFRQNGFLPVPHELTVAEIKEYVKDFGLAAERALKIAGFDIIEIHAAHGYLINEFLSEVSNKRTDEYGGSFENRMRFLTEVIEEIRAVTKDKIPLWLRISASENNDVDPLAWTVEDLIRLAKVVREKGVDVLDISSGGNSASQSKRSKGFGQHVPFARAIKKAVGDSLLLAVPGGLTDSSKVNDLVEEGVIDIALVARGFLRNPGLVATWAEELDIDVQQNIQYHYVSHMPKDQIEWLIQTSK</sequence>
<keyword evidence="2" id="KW-0285">Flavoprotein</keyword>
<dbReference type="AlphaFoldDB" id="A0A9P7VAE4"/>
<feature type="region of interest" description="Disordered" evidence="6">
    <location>
        <begin position="1"/>
        <end position="37"/>
    </location>
</feature>
<evidence type="ECO:0000256" key="6">
    <source>
        <dbReference type="SAM" id="MobiDB-lite"/>
    </source>
</evidence>
<comment type="caution">
    <text evidence="8">The sequence shown here is derived from an EMBL/GenBank/DDBJ whole genome shotgun (WGS) entry which is preliminary data.</text>
</comment>
<accession>A0A9P7VAE4</accession>
<evidence type="ECO:0000256" key="5">
    <source>
        <dbReference type="ARBA" id="ARBA00023002"/>
    </source>
</evidence>
<keyword evidence="3" id="KW-0288">FMN</keyword>
<organism evidence="8 9">
    <name type="scientific">Scheffersomyces spartinae</name>
    <dbReference type="NCBI Taxonomy" id="45513"/>
    <lineage>
        <taxon>Eukaryota</taxon>
        <taxon>Fungi</taxon>
        <taxon>Dikarya</taxon>
        <taxon>Ascomycota</taxon>
        <taxon>Saccharomycotina</taxon>
        <taxon>Pichiomycetes</taxon>
        <taxon>Debaryomycetaceae</taxon>
        <taxon>Scheffersomyces</taxon>
    </lineage>
</organism>
<keyword evidence="5" id="KW-0560">Oxidoreductase</keyword>
<dbReference type="PANTHER" id="PTHR43303:SF4">
    <property type="entry name" value="NADPH DEHYDROGENASE C23G7.10C-RELATED"/>
    <property type="match status" value="1"/>
</dbReference>
<dbReference type="Proteomes" id="UP000790833">
    <property type="component" value="Unassembled WGS sequence"/>
</dbReference>
<dbReference type="CDD" id="cd02932">
    <property type="entry name" value="OYE_YqiM_FMN"/>
    <property type="match status" value="1"/>
</dbReference>
<dbReference type="PANTHER" id="PTHR43303">
    <property type="entry name" value="NADPH DEHYDROGENASE C23G7.10C-RELATED"/>
    <property type="match status" value="1"/>
</dbReference>
<dbReference type="Pfam" id="PF00724">
    <property type="entry name" value="Oxidored_FMN"/>
    <property type="match status" value="1"/>
</dbReference>
<dbReference type="GO" id="GO:0003959">
    <property type="term" value="F:NADPH dehydrogenase activity"/>
    <property type="evidence" value="ECO:0007669"/>
    <property type="project" value="InterPro"/>
</dbReference>
<reference evidence="8" key="1">
    <citation type="submission" date="2021-03" db="EMBL/GenBank/DDBJ databases">
        <authorList>
            <person name="Palmer J.M."/>
        </authorList>
    </citation>
    <scope>NUCLEOTIDE SEQUENCE</scope>
    <source>
        <strain evidence="8">ARV_011</strain>
    </source>
</reference>
<dbReference type="GO" id="GO:0050661">
    <property type="term" value="F:NADP binding"/>
    <property type="evidence" value="ECO:0007669"/>
    <property type="project" value="InterPro"/>
</dbReference>
<evidence type="ECO:0000256" key="1">
    <source>
        <dbReference type="ARBA" id="ARBA00001917"/>
    </source>
</evidence>
<dbReference type="Gene3D" id="3.20.20.70">
    <property type="entry name" value="Aldolase class I"/>
    <property type="match status" value="1"/>
</dbReference>
<dbReference type="InterPro" id="IPR013785">
    <property type="entry name" value="Aldolase_TIM"/>
</dbReference>
<evidence type="ECO:0000256" key="3">
    <source>
        <dbReference type="ARBA" id="ARBA00022643"/>
    </source>
</evidence>
<dbReference type="SUPFAM" id="SSF51395">
    <property type="entry name" value="FMN-linked oxidoreductases"/>
    <property type="match status" value="1"/>
</dbReference>
<keyword evidence="9" id="KW-1185">Reference proteome</keyword>
<proteinExistence type="predicted"/>
<evidence type="ECO:0000313" key="9">
    <source>
        <dbReference type="Proteomes" id="UP000790833"/>
    </source>
</evidence>
<dbReference type="GO" id="GO:0010181">
    <property type="term" value="F:FMN binding"/>
    <property type="evidence" value="ECO:0007669"/>
    <property type="project" value="InterPro"/>
</dbReference>
<evidence type="ECO:0000256" key="2">
    <source>
        <dbReference type="ARBA" id="ARBA00022630"/>
    </source>
</evidence>